<dbReference type="Proteomes" id="UP001396334">
    <property type="component" value="Unassembled WGS sequence"/>
</dbReference>
<proteinExistence type="predicted"/>
<organism evidence="2 3">
    <name type="scientific">Hibiscus sabdariffa</name>
    <name type="common">roselle</name>
    <dbReference type="NCBI Taxonomy" id="183260"/>
    <lineage>
        <taxon>Eukaryota</taxon>
        <taxon>Viridiplantae</taxon>
        <taxon>Streptophyta</taxon>
        <taxon>Embryophyta</taxon>
        <taxon>Tracheophyta</taxon>
        <taxon>Spermatophyta</taxon>
        <taxon>Magnoliopsida</taxon>
        <taxon>eudicotyledons</taxon>
        <taxon>Gunneridae</taxon>
        <taxon>Pentapetalae</taxon>
        <taxon>rosids</taxon>
        <taxon>malvids</taxon>
        <taxon>Malvales</taxon>
        <taxon>Malvaceae</taxon>
        <taxon>Malvoideae</taxon>
        <taxon>Hibiscus</taxon>
    </lineage>
</organism>
<feature type="compositionally biased region" description="Polar residues" evidence="1">
    <location>
        <begin position="77"/>
        <end position="90"/>
    </location>
</feature>
<evidence type="ECO:0000313" key="3">
    <source>
        <dbReference type="Proteomes" id="UP001396334"/>
    </source>
</evidence>
<dbReference type="EMBL" id="JBBPBN010000050">
    <property type="protein sequence ID" value="KAK8992764.1"/>
    <property type="molecule type" value="Genomic_DNA"/>
</dbReference>
<evidence type="ECO:0000256" key="1">
    <source>
        <dbReference type="SAM" id="MobiDB-lite"/>
    </source>
</evidence>
<protein>
    <submittedName>
        <fullName evidence="2">Uncharacterized protein</fullName>
    </submittedName>
</protein>
<dbReference type="Gene3D" id="1.20.1250.20">
    <property type="entry name" value="MFS general substrate transporter like domains"/>
    <property type="match status" value="1"/>
</dbReference>
<comment type="caution">
    <text evidence="2">The sequence shown here is derived from an EMBL/GenBank/DDBJ whole genome shotgun (WGS) entry which is preliminary data.</text>
</comment>
<name>A0ABR2PWV7_9ROSI</name>
<gene>
    <name evidence="2" type="ORF">V6N11_048834</name>
</gene>
<feature type="region of interest" description="Disordered" evidence="1">
    <location>
        <begin position="72"/>
        <end position="93"/>
    </location>
</feature>
<sequence>MVVLVCDLFFKSIGAGGIRPCSMPIGADQLSNKSEMNLESYFGWCYADASLNGSTVNVSCKLQLRRFALRDGGGSSRKPTFVSSPPSQYHEQTHCGRLPHTGSLISIWSTSDVAGDEGGSMPVLDVIASSIELPPETNSSSMNLHLHLQLL</sequence>
<accession>A0ABR2PWV7</accession>
<evidence type="ECO:0000313" key="2">
    <source>
        <dbReference type="EMBL" id="KAK8992764.1"/>
    </source>
</evidence>
<keyword evidence="3" id="KW-1185">Reference proteome</keyword>
<reference evidence="2 3" key="1">
    <citation type="journal article" date="2024" name="G3 (Bethesda)">
        <title>Genome assembly of Hibiscus sabdariffa L. provides insights into metabolisms of medicinal natural products.</title>
        <authorList>
            <person name="Kim T."/>
        </authorList>
    </citation>
    <scope>NUCLEOTIDE SEQUENCE [LARGE SCALE GENOMIC DNA]</scope>
    <source>
        <strain evidence="2">TK-2024</strain>
        <tissue evidence="2">Old leaves</tissue>
    </source>
</reference>
<dbReference type="InterPro" id="IPR036259">
    <property type="entry name" value="MFS_trans_sf"/>
</dbReference>